<sequence>MQITLIRQKEERRRKKQALSVQKPEALPSSFNSKVPKLFSFNSKLITQNSTLLKCSKLNTFKKLLPSTFYLFLFSSTRVTNSVVMIV</sequence>
<protein>
    <submittedName>
        <fullName evidence="1">Uncharacterized protein</fullName>
    </submittedName>
</protein>
<reference evidence="1 2" key="1">
    <citation type="submission" date="2016-06" db="EMBL/GenBank/DDBJ databases">
        <title>Respiratory ammonification of nitrate coupled to the oxidation of elemental sulfur in deep-sea autotrophic thermophilic bacteria.</title>
        <authorList>
            <person name="Slobodkina G.B."/>
            <person name="Mardanov A.V."/>
            <person name="Ravin N.V."/>
            <person name="Frolova A.A."/>
            <person name="Viryasiv M.B."/>
            <person name="Chernyh N.A."/>
            <person name="Bonch-Osmolovskaya E.A."/>
            <person name="Slobodkin A.I."/>
        </authorList>
    </citation>
    <scope>NUCLEOTIDE SEQUENCE [LARGE SCALE GENOMIC DNA]</scope>
    <source>
        <strain evidence="1 2">S69</strain>
    </source>
</reference>
<dbReference type="AlphaFoldDB" id="A0A1B9F4B0"/>
<dbReference type="STRING" id="1156395.DBT_2008"/>
<dbReference type="Proteomes" id="UP000093080">
    <property type="component" value="Unassembled WGS sequence"/>
</dbReference>
<gene>
    <name evidence="1" type="ORF">DBT_2008</name>
</gene>
<dbReference type="EMBL" id="MAGO01000010">
    <property type="protein sequence ID" value="OCC14693.1"/>
    <property type="molecule type" value="Genomic_DNA"/>
</dbReference>
<evidence type="ECO:0000313" key="2">
    <source>
        <dbReference type="Proteomes" id="UP000093080"/>
    </source>
</evidence>
<name>A0A1B9F4B0_9BACT</name>
<comment type="caution">
    <text evidence="1">The sequence shown here is derived from an EMBL/GenBank/DDBJ whole genome shotgun (WGS) entry which is preliminary data.</text>
</comment>
<proteinExistence type="predicted"/>
<keyword evidence="2" id="KW-1185">Reference proteome</keyword>
<evidence type="ECO:0000313" key="1">
    <source>
        <dbReference type="EMBL" id="OCC14693.1"/>
    </source>
</evidence>
<accession>A0A1B9F4B0</accession>
<organism evidence="1 2">
    <name type="scientific">Dissulfuribacter thermophilus</name>
    <dbReference type="NCBI Taxonomy" id="1156395"/>
    <lineage>
        <taxon>Bacteria</taxon>
        <taxon>Pseudomonadati</taxon>
        <taxon>Thermodesulfobacteriota</taxon>
        <taxon>Dissulfuribacteria</taxon>
        <taxon>Dissulfuribacterales</taxon>
        <taxon>Dissulfuribacteraceae</taxon>
        <taxon>Dissulfuribacter</taxon>
    </lineage>
</organism>